<dbReference type="SMART" id="SM00386">
    <property type="entry name" value="HAT"/>
    <property type="match status" value="7"/>
</dbReference>
<feature type="domain" description="U3 small nucleolar RNA-associated protein 6 homolog C-terminal" evidence="7">
    <location>
        <begin position="341"/>
        <end position="631"/>
    </location>
</feature>
<evidence type="ECO:0000313" key="8">
    <source>
        <dbReference type="EMBL" id="KYQ90655.1"/>
    </source>
</evidence>
<dbReference type="Gene3D" id="1.25.40.10">
    <property type="entry name" value="Tetratricopeptide repeat domain"/>
    <property type="match status" value="3"/>
</dbReference>
<dbReference type="GO" id="GO:0030515">
    <property type="term" value="F:snoRNA binding"/>
    <property type="evidence" value="ECO:0007669"/>
    <property type="project" value="InterPro"/>
</dbReference>
<dbReference type="STRING" id="361077.A0A151Z9P9"/>
<evidence type="ECO:0000259" key="7">
    <source>
        <dbReference type="Pfam" id="PF24892"/>
    </source>
</evidence>
<keyword evidence="9" id="KW-1185">Reference proteome</keyword>
<evidence type="ECO:0000256" key="1">
    <source>
        <dbReference type="ARBA" id="ARBA00004604"/>
    </source>
</evidence>
<dbReference type="GO" id="GO:0032040">
    <property type="term" value="C:small-subunit processome"/>
    <property type="evidence" value="ECO:0007669"/>
    <property type="project" value="TreeGrafter"/>
</dbReference>
<comment type="caution">
    <text evidence="8">The sequence shown here is derived from an EMBL/GenBank/DDBJ whole genome shotgun (WGS) entry which is preliminary data.</text>
</comment>
<dbReference type="AlphaFoldDB" id="A0A151Z9P9"/>
<proteinExistence type="inferred from homology"/>
<keyword evidence="4" id="KW-0677">Repeat</keyword>
<dbReference type="InterPro" id="IPR011990">
    <property type="entry name" value="TPR-like_helical_dom_sf"/>
</dbReference>
<evidence type="ECO:0000259" key="6">
    <source>
        <dbReference type="Pfam" id="PF08640"/>
    </source>
</evidence>
<accession>A0A151Z9P9</accession>
<dbReference type="OMA" id="CKQWNAK"/>
<comment type="subcellular location">
    <subcellularLocation>
        <location evidence="1">Nucleus</location>
        <location evidence="1">Nucleolus</location>
    </subcellularLocation>
</comment>
<dbReference type="GO" id="GO:0000462">
    <property type="term" value="P:maturation of SSU-rRNA from tricistronic rRNA transcript (SSU-rRNA, 5.8S rRNA, LSU-rRNA)"/>
    <property type="evidence" value="ECO:0007669"/>
    <property type="project" value="InterPro"/>
</dbReference>
<dbReference type="PANTHER" id="PTHR23271:SF1">
    <property type="entry name" value="U3 SMALL NUCLEOLAR RNA-ASSOCIATED PROTEIN 6 HOMOLOG"/>
    <property type="match status" value="1"/>
</dbReference>
<organism evidence="8 9">
    <name type="scientific">Tieghemostelium lacteum</name>
    <name type="common">Slime mold</name>
    <name type="synonym">Dictyostelium lacteum</name>
    <dbReference type="NCBI Taxonomy" id="361077"/>
    <lineage>
        <taxon>Eukaryota</taxon>
        <taxon>Amoebozoa</taxon>
        <taxon>Evosea</taxon>
        <taxon>Eumycetozoa</taxon>
        <taxon>Dictyostelia</taxon>
        <taxon>Dictyosteliales</taxon>
        <taxon>Raperosteliaceae</taxon>
        <taxon>Tieghemostelium</taxon>
    </lineage>
</organism>
<dbReference type="EMBL" id="LODT01000037">
    <property type="protein sequence ID" value="KYQ90655.1"/>
    <property type="molecule type" value="Genomic_DNA"/>
</dbReference>
<dbReference type="Proteomes" id="UP000076078">
    <property type="component" value="Unassembled WGS sequence"/>
</dbReference>
<dbReference type="InterPro" id="IPR056907">
    <property type="entry name" value="UTP6_C"/>
</dbReference>
<evidence type="ECO:0000256" key="3">
    <source>
        <dbReference type="ARBA" id="ARBA00022552"/>
    </source>
</evidence>
<evidence type="ECO:0000256" key="4">
    <source>
        <dbReference type="ARBA" id="ARBA00022737"/>
    </source>
</evidence>
<dbReference type="OrthoDB" id="28112at2759"/>
<dbReference type="InterPro" id="IPR013949">
    <property type="entry name" value="Utp6"/>
</dbReference>
<dbReference type="Pfam" id="PF24892">
    <property type="entry name" value="UTP6_C"/>
    <property type="match status" value="1"/>
</dbReference>
<dbReference type="GO" id="GO:0034388">
    <property type="term" value="C:Pwp2p-containing subcomplex of 90S preribosome"/>
    <property type="evidence" value="ECO:0007669"/>
    <property type="project" value="TreeGrafter"/>
</dbReference>
<dbReference type="InParanoid" id="A0A151Z9P9"/>
<dbReference type="FunCoup" id="A0A151Z9P9">
    <property type="interactions" value="483"/>
</dbReference>
<dbReference type="Pfam" id="PF08640">
    <property type="entry name" value="U3_assoc_6"/>
    <property type="match status" value="1"/>
</dbReference>
<keyword evidence="3" id="KW-0698">rRNA processing</keyword>
<feature type="domain" description="U3 small nucleolar RNA-associated protein 6 N-terminal" evidence="6">
    <location>
        <begin position="9"/>
        <end position="75"/>
    </location>
</feature>
<evidence type="ECO:0000313" key="9">
    <source>
        <dbReference type="Proteomes" id="UP000076078"/>
    </source>
</evidence>
<dbReference type="InterPro" id="IPR003107">
    <property type="entry name" value="HAT"/>
</dbReference>
<dbReference type="InterPro" id="IPR055347">
    <property type="entry name" value="UTP6_N"/>
</dbReference>
<evidence type="ECO:0000256" key="2">
    <source>
        <dbReference type="ARBA" id="ARBA00010734"/>
    </source>
</evidence>
<keyword evidence="5" id="KW-0539">Nucleus</keyword>
<dbReference type="SUPFAM" id="SSF48452">
    <property type="entry name" value="TPR-like"/>
    <property type="match status" value="2"/>
</dbReference>
<comment type="similarity">
    <text evidence="2">Belongs to the UTP6 family.</text>
</comment>
<name>A0A151Z9P9_TIELA</name>
<gene>
    <name evidence="8" type="ORF">DLAC_09289</name>
</gene>
<dbReference type="PANTHER" id="PTHR23271">
    <property type="entry name" value="HEPATOCELLULAR CARCINOMA-ASSOCIATED ANTIGEN 66"/>
    <property type="match status" value="1"/>
</dbReference>
<evidence type="ECO:0000256" key="5">
    <source>
        <dbReference type="ARBA" id="ARBA00023242"/>
    </source>
</evidence>
<protein>
    <submittedName>
        <fullName evidence="8">U3 snoRNP protein</fullName>
    </submittedName>
</protein>
<sequence length="642" mass="75161">MDKVYLNIDKILDETLKLVKIKVISQDECKKIMAKRKTLEIKLHGHNGKPSYLKYIAYELELDQLFHKRARKLNMEFDVRVRSAIRNCLQIFNRALYKYPKDESLWLNYLNIRIKRASREGTGKAFAEALQHIPRSPKLWKLAASYEFEVNKDIQAARNLIQAGTQFNEEDRSLWIHFFNMELSYISLLYNNLDESQNKVQLKQEDEGDEKISMNLDKLKKENGIEGSDKPLEGLITFGKEILNPAQLKNSALIRGQIASIIYKTAIKKKPHDFDFRKQFYKIAKNFWNVGKITQDEKGAGQLLQLEIMNSMKEDFKNDERIWFFIAKSQVNSGLDLKEIIKTLNQGLESNLGDSYVQGYHRFLIKYLTGKLTVSKDSQSIDLVQKTLIKLFKDNVGVLSEQSYQLYIDLLLESGLLKDAFKVTEEAVKRYPSSIALWSYRINLYLKDLFIIQQSSTTREQLEILLEEAIVSVQPRNPENSKIFLEYIKYHTQFKNTNPDLASVHNLLKKLFKLLDNNPHTQNQLKTYLIDYTFLNFPPEQLKLSYQFCFQYLPTTKELYQKCIMYEELNLRNSANKNYQEIRTLYERCLVDENSASTDAKLWFNYRNFELKITGDVSRSTVIANRAKKSLSDPIPFFSLIH</sequence>
<reference evidence="8 9" key="1">
    <citation type="submission" date="2015-12" db="EMBL/GenBank/DDBJ databases">
        <title>Dictyostelia acquired genes for synthesis and detection of signals that induce cell-type specialization by lateral gene transfer from prokaryotes.</title>
        <authorList>
            <person name="Gloeckner G."/>
            <person name="Schaap P."/>
        </authorList>
    </citation>
    <scope>NUCLEOTIDE SEQUENCE [LARGE SCALE GENOMIC DNA]</scope>
    <source>
        <strain evidence="8 9">TK</strain>
    </source>
</reference>